<dbReference type="Proteomes" id="UP000027586">
    <property type="component" value="Unassembled WGS sequence"/>
</dbReference>
<dbReference type="CDD" id="cd03784">
    <property type="entry name" value="GT1_Gtf-like"/>
    <property type="match status" value="1"/>
</dbReference>
<comment type="similarity">
    <text evidence="3">Belongs to the UDP-glycosyltransferase family.</text>
</comment>
<evidence type="ECO:0000256" key="4">
    <source>
        <dbReference type="SAM" id="Phobius"/>
    </source>
</evidence>
<dbReference type="SUPFAM" id="SSF53756">
    <property type="entry name" value="UDP-Glycosyltransferase/glycogen phosphorylase"/>
    <property type="match status" value="1"/>
</dbReference>
<dbReference type="PANTHER" id="PTHR48043:SF145">
    <property type="entry name" value="FI06409P-RELATED"/>
    <property type="match status" value="1"/>
</dbReference>
<keyword evidence="4" id="KW-0812">Transmembrane</keyword>
<dbReference type="AlphaFoldDB" id="A0A068SHF9"/>
<organism evidence="6 7">
    <name type="scientific">Lichtheimia corymbifera JMRC:FSU:9682</name>
    <dbReference type="NCBI Taxonomy" id="1263082"/>
    <lineage>
        <taxon>Eukaryota</taxon>
        <taxon>Fungi</taxon>
        <taxon>Fungi incertae sedis</taxon>
        <taxon>Mucoromycota</taxon>
        <taxon>Mucoromycotina</taxon>
        <taxon>Mucoromycetes</taxon>
        <taxon>Mucorales</taxon>
        <taxon>Lichtheimiaceae</taxon>
        <taxon>Lichtheimia</taxon>
    </lineage>
</organism>
<dbReference type="InterPro" id="IPR002213">
    <property type="entry name" value="UDP_glucos_trans"/>
</dbReference>
<evidence type="ECO:0000256" key="2">
    <source>
        <dbReference type="ARBA" id="ARBA00022679"/>
    </source>
</evidence>
<evidence type="ECO:0000313" key="6">
    <source>
        <dbReference type="EMBL" id="CDH60706.1"/>
    </source>
</evidence>
<dbReference type="GO" id="GO:0008194">
    <property type="term" value="F:UDP-glycosyltransferase activity"/>
    <property type="evidence" value="ECO:0007669"/>
    <property type="project" value="InterPro"/>
</dbReference>
<gene>
    <name evidence="6" type="ORF">LCOR_11487.1</name>
</gene>
<dbReference type="STRING" id="1263082.A0A068SHF9"/>
<name>A0A068SHF9_9FUNG</name>
<keyword evidence="4" id="KW-0472">Membrane</keyword>
<accession>A0A068SHF9</accession>
<evidence type="ECO:0000313" key="7">
    <source>
        <dbReference type="Proteomes" id="UP000027586"/>
    </source>
</evidence>
<dbReference type="Pfam" id="PF00201">
    <property type="entry name" value="UDPGT"/>
    <property type="match status" value="1"/>
</dbReference>
<dbReference type="PANTHER" id="PTHR48043">
    <property type="entry name" value="EG:EG0003.4 PROTEIN-RELATED"/>
    <property type="match status" value="1"/>
</dbReference>
<dbReference type="InterPro" id="IPR035595">
    <property type="entry name" value="UDP_glycos_trans_CS"/>
</dbReference>
<feature type="transmembrane region" description="Helical" evidence="4">
    <location>
        <begin position="524"/>
        <end position="548"/>
    </location>
</feature>
<dbReference type="Gene3D" id="3.40.50.2000">
    <property type="entry name" value="Glycogen Phosphorylase B"/>
    <property type="match status" value="2"/>
</dbReference>
<keyword evidence="7" id="KW-1185">Reference proteome</keyword>
<dbReference type="PROSITE" id="PS00375">
    <property type="entry name" value="UDPGT"/>
    <property type="match status" value="1"/>
</dbReference>
<evidence type="ECO:0000256" key="1">
    <source>
        <dbReference type="ARBA" id="ARBA00022676"/>
    </source>
</evidence>
<dbReference type="InterPro" id="IPR050271">
    <property type="entry name" value="UDP-glycosyltransferase"/>
</dbReference>
<protein>
    <submittedName>
        <fullName evidence="6">Udp-glucosyl transferase family protein</fullName>
    </submittedName>
</protein>
<evidence type="ECO:0000256" key="5">
    <source>
        <dbReference type="SAM" id="SignalP"/>
    </source>
</evidence>
<evidence type="ECO:0000256" key="3">
    <source>
        <dbReference type="RuleBase" id="RU003718"/>
    </source>
</evidence>
<feature type="chain" id="PRO_5001653158" evidence="5">
    <location>
        <begin position="23"/>
        <end position="560"/>
    </location>
</feature>
<keyword evidence="5" id="KW-0732">Signal</keyword>
<dbReference type="VEuPathDB" id="FungiDB:LCOR_11487.1"/>
<dbReference type="EMBL" id="CBTN010000102">
    <property type="protein sequence ID" value="CDH60706.1"/>
    <property type="molecule type" value="Genomic_DNA"/>
</dbReference>
<reference evidence="6" key="1">
    <citation type="submission" date="2013-08" db="EMBL/GenBank/DDBJ databases">
        <title>Gene expansion shapes genome architecture in the human pathogen Lichtheimia corymbifera: an evolutionary genomics analysis in the ancient terrestrial Mucorales (Mucoromycotina).</title>
        <authorList>
            <person name="Schwartze V.U."/>
            <person name="Winter S."/>
            <person name="Shelest E."/>
            <person name="Marcet-Houben M."/>
            <person name="Horn F."/>
            <person name="Wehner S."/>
            <person name="Hoffmann K."/>
            <person name="Riege K."/>
            <person name="Sammeth M."/>
            <person name="Nowrousian M."/>
            <person name="Valiante V."/>
            <person name="Linde J."/>
            <person name="Jacobsen I.D."/>
            <person name="Marz M."/>
            <person name="Brakhage A.A."/>
            <person name="Gabaldon T."/>
            <person name="Bocker S."/>
            <person name="Voigt K."/>
        </authorList>
    </citation>
    <scope>NUCLEOTIDE SEQUENCE [LARGE SCALE GENOMIC DNA]</scope>
    <source>
        <strain evidence="6">FSU 9682</strain>
    </source>
</reference>
<keyword evidence="1 3" id="KW-0328">Glycosyltransferase</keyword>
<comment type="caution">
    <text evidence="6">The sequence shown here is derived from an EMBL/GenBank/DDBJ whole genome shotgun (WGS) entry which is preliminary data.</text>
</comment>
<feature type="signal peptide" evidence="5">
    <location>
        <begin position="1"/>
        <end position="22"/>
    </location>
</feature>
<proteinExistence type="inferred from homology"/>
<sequence length="560" mass="63240">MTRISILFIISSLLCLAVSSSSSSSSAPLDSGNRNDIFTELDPSSYFRSSPKNILFGVTMGGSSHYSWVMRVLDELDRRGHNVTFATTDDSLRFSRQREHIKAVSVGPPQMNDPRLDLSEMGFPMPFSVLETMIDILGEHYPTNYHRLVDIIEKESIDAVICDHVSYPCFDAAKKTNRPFLVSMMVNEAPESDLPYINRNPFAMEDGNTQRMTYSHRFYDAFIYPVKALWHLGPALWRFKQKLEALDIPVFESRWDNAVKLVNNLYGMDEPRPMGPLVELVGPIYNDHFESLTPEFTSFLDAHKCVVYVAFGQHSQSGDNQESTRILQMLLNNYEAGVLDGFIWSATKGTPIPDHVTTASGTLYQLDSPEFAKIGKIVSWAPQTGILRHPSVVAFISHSGLMSLFEALYQGKRILAYPLLTDQFANAKHIERAGVALSIPLSERLNVNRMTELLGRVVEDKDGSIQQAVNRYEALFQIHGRRGVDRAADIVEEVLYTADSHGRLPHRHDIARNLSFLKRNNYDLYLGLFTLFALLAVLLYQIIKLLVLPSSSKQNKLKLQ</sequence>
<keyword evidence="4" id="KW-1133">Transmembrane helix</keyword>
<keyword evidence="2 3" id="KW-0808">Transferase</keyword>
<dbReference type="OrthoDB" id="5835829at2759"/>